<accession>A0A8S3Z719</accession>
<keyword evidence="9" id="KW-0472">Membrane</keyword>
<keyword evidence="7" id="KW-1133">Transmembrane helix</keyword>
<comment type="subcellular location">
    <subcellularLocation>
        <location evidence="1 10">Golgi apparatus membrane</location>
        <topology evidence="1 10">Single-pass type II membrane protein</topology>
    </subcellularLocation>
</comment>
<name>A0A8S3Z719_9EUPU</name>
<comment type="caution">
    <text evidence="11">The sequence shown here is derived from an EMBL/GenBank/DDBJ whole genome shotgun (WGS) entry which is preliminary data.</text>
</comment>
<gene>
    <name evidence="11" type="ORF">CUNI_LOCUS10517</name>
</gene>
<evidence type="ECO:0000256" key="10">
    <source>
        <dbReference type="RuleBase" id="RU363063"/>
    </source>
</evidence>
<evidence type="ECO:0000313" key="12">
    <source>
        <dbReference type="Proteomes" id="UP000678393"/>
    </source>
</evidence>
<evidence type="ECO:0000256" key="7">
    <source>
        <dbReference type="ARBA" id="ARBA00022989"/>
    </source>
</evidence>
<evidence type="ECO:0000313" key="11">
    <source>
        <dbReference type="EMBL" id="CAG5124959.1"/>
    </source>
</evidence>
<evidence type="ECO:0000256" key="9">
    <source>
        <dbReference type="ARBA" id="ARBA00023136"/>
    </source>
</evidence>
<evidence type="ECO:0000256" key="2">
    <source>
        <dbReference type="ARBA" id="ARBA00008661"/>
    </source>
</evidence>
<evidence type="ECO:0000256" key="6">
    <source>
        <dbReference type="ARBA" id="ARBA00022968"/>
    </source>
</evidence>
<dbReference type="GO" id="GO:0006493">
    <property type="term" value="P:protein O-linked glycosylation"/>
    <property type="evidence" value="ECO:0007669"/>
    <property type="project" value="TreeGrafter"/>
</dbReference>
<keyword evidence="4" id="KW-0808">Transferase</keyword>
<protein>
    <recommendedName>
        <fullName evidence="10">Hexosyltransferase</fullName>
        <ecNumber evidence="10">2.4.1.-</ecNumber>
    </recommendedName>
</protein>
<dbReference type="PANTHER" id="PTHR11214:SF3">
    <property type="entry name" value="BETA-1,3-GALACTOSYLTRANSFERASE 6"/>
    <property type="match status" value="1"/>
</dbReference>
<dbReference type="Proteomes" id="UP000678393">
    <property type="component" value="Unassembled WGS sequence"/>
</dbReference>
<dbReference type="PANTHER" id="PTHR11214">
    <property type="entry name" value="BETA-1,3-N-ACETYLGLUCOSAMINYLTRANSFERASE"/>
    <property type="match status" value="1"/>
</dbReference>
<evidence type="ECO:0000256" key="5">
    <source>
        <dbReference type="ARBA" id="ARBA00022692"/>
    </source>
</evidence>
<proteinExistence type="inferred from homology"/>
<evidence type="ECO:0000256" key="1">
    <source>
        <dbReference type="ARBA" id="ARBA00004323"/>
    </source>
</evidence>
<keyword evidence="6" id="KW-0735">Signal-anchor</keyword>
<dbReference type="Gene3D" id="3.90.550.50">
    <property type="match status" value="1"/>
</dbReference>
<keyword evidence="5" id="KW-0812">Transmembrane</keyword>
<dbReference type="EMBL" id="CAJHNH020001917">
    <property type="protein sequence ID" value="CAG5124959.1"/>
    <property type="molecule type" value="Genomic_DNA"/>
</dbReference>
<keyword evidence="12" id="KW-1185">Reference proteome</keyword>
<dbReference type="InterPro" id="IPR002659">
    <property type="entry name" value="Glyco_trans_31"/>
</dbReference>
<dbReference type="GO" id="GO:0000139">
    <property type="term" value="C:Golgi membrane"/>
    <property type="evidence" value="ECO:0007669"/>
    <property type="project" value="UniProtKB-SubCell"/>
</dbReference>
<keyword evidence="8 10" id="KW-0333">Golgi apparatus</keyword>
<evidence type="ECO:0000256" key="8">
    <source>
        <dbReference type="ARBA" id="ARBA00023034"/>
    </source>
</evidence>
<evidence type="ECO:0000256" key="4">
    <source>
        <dbReference type="ARBA" id="ARBA00022679"/>
    </source>
</evidence>
<dbReference type="EC" id="2.4.1.-" evidence="10"/>
<dbReference type="AlphaFoldDB" id="A0A8S3Z719"/>
<reference evidence="11" key="1">
    <citation type="submission" date="2021-04" db="EMBL/GenBank/DDBJ databases">
        <authorList>
            <consortium name="Molecular Ecology Group"/>
        </authorList>
    </citation>
    <scope>NUCLEOTIDE SEQUENCE</scope>
</reference>
<comment type="similarity">
    <text evidence="2 10">Belongs to the glycosyltransferase 31 family.</text>
</comment>
<keyword evidence="3 10" id="KW-0328">Glycosyltransferase</keyword>
<evidence type="ECO:0000256" key="3">
    <source>
        <dbReference type="ARBA" id="ARBA00022676"/>
    </source>
</evidence>
<sequence length="388" mass="45253">MSLRALKKLITDNIIKAVLFISLVCFLSLTLQGLLTWQSLPSHSYTKRTDNSVFLYHNRKMTFSTVAPGNITMNYLALKKIEQMKKELNDTVLVNETMFPAKRIGKYLLLDPDLCKSVEMVDIIIIVHTAPENLDKRQRIRDSFAKASLFRPFDIRVAFLLGKPANKTLERVLWMEHARYNDTVMGDFNDDYRNLSLKGVMGFRWVSEYCPNSEFVLKIDDDVLVNMFKLLYSFLSHMSGKRKSIFCNLWHSGSVTILREGKWKVASHVFSSRTTFPYDYCSGFLVLMTTDLMKPMYEAALTTPFFWIDDLYLFGMLPLVVGDVTYYNYELHRYLSANEGKAMNCTQELGPRCPIFATLIENDFWPYWDTIKGLYTSDYWHLQQRFIH</sequence>
<organism evidence="11 12">
    <name type="scientific">Candidula unifasciata</name>
    <dbReference type="NCBI Taxonomy" id="100452"/>
    <lineage>
        <taxon>Eukaryota</taxon>
        <taxon>Metazoa</taxon>
        <taxon>Spiralia</taxon>
        <taxon>Lophotrochozoa</taxon>
        <taxon>Mollusca</taxon>
        <taxon>Gastropoda</taxon>
        <taxon>Heterobranchia</taxon>
        <taxon>Euthyneura</taxon>
        <taxon>Panpulmonata</taxon>
        <taxon>Eupulmonata</taxon>
        <taxon>Stylommatophora</taxon>
        <taxon>Helicina</taxon>
        <taxon>Helicoidea</taxon>
        <taxon>Geomitridae</taxon>
        <taxon>Candidula</taxon>
    </lineage>
</organism>
<dbReference type="Pfam" id="PF01762">
    <property type="entry name" value="Galactosyl_T"/>
    <property type="match status" value="1"/>
</dbReference>
<dbReference type="OrthoDB" id="6381420at2759"/>
<dbReference type="GO" id="GO:0016758">
    <property type="term" value="F:hexosyltransferase activity"/>
    <property type="evidence" value="ECO:0007669"/>
    <property type="project" value="InterPro"/>
</dbReference>